<protein>
    <recommendedName>
        <fullName evidence="9">Transcription-repair-coupling factor</fullName>
        <shortName evidence="9">TRCF</shortName>
        <ecNumber evidence="9">3.6.4.-</ecNumber>
    </recommendedName>
</protein>
<evidence type="ECO:0000256" key="9">
    <source>
        <dbReference type="HAMAP-Rule" id="MF_00969"/>
    </source>
</evidence>
<dbReference type="Pfam" id="PF17757">
    <property type="entry name" value="UvrB_inter"/>
    <property type="match status" value="1"/>
</dbReference>
<dbReference type="SMART" id="SM00487">
    <property type="entry name" value="DEXDc"/>
    <property type="match status" value="1"/>
</dbReference>
<keyword evidence="2 9" id="KW-0547">Nucleotide-binding</keyword>
<feature type="domain" description="Helicase ATP-binding" evidence="10">
    <location>
        <begin position="626"/>
        <end position="787"/>
    </location>
</feature>
<dbReference type="Pfam" id="PF21132">
    <property type="entry name" value="MFD_D3"/>
    <property type="match status" value="1"/>
</dbReference>
<comment type="caution">
    <text evidence="12">The sequence shown here is derived from an EMBL/GenBank/DDBJ whole genome shotgun (WGS) entry which is preliminary data.</text>
</comment>
<dbReference type="SUPFAM" id="SSF143517">
    <property type="entry name" value="TRCF domain-like"/>
    <property type="match status" value="1"/>
</dbReference>
<dbReference type="Gene3D" id="3.30.2060.10">
    <property type="entry name" value="Penicillin-binding protein 1b domain"/>
    <property type="match status" value="1"/>
</dbReference>
<comment type="similarity">
    <text evidence="9">In the C-terminal section; belongs to the helicase family. RecG subfamily.</text>
</comment>
<organism evidence="12 13">
    <name type="scientific">Rhizomicrobium electricum</name>
    <dbReference type="NCBI Taxonomy" id="480070"/>
    <lineage>
        <taxon>Bacteria</taxon>
        <taxon>Pseudomonadati</taxon>
        <taxon>Pseudomonadota</taxon>
        <taxon>Alphaproteobacteria</taxon>
        <taxon>Micropepsales</taxon>
        <taxon>Micropepsaceae</taxon>
        <taxon>Rhizomicrobium</taxon>
    </lineage>
</organism>
<dbReference type="Gene3D" id="3.40.50.300">
    <property type="entry name" value="P-loop containing nucleotide triphosphate hydrolases"/>
    <property type="match status" value="2"/>
</dbReference>
<reference evidence="12 13" key="1">
    <citation type="journal article" date="2019" name="Int. J. Syst. Evol. Microbiol.">
        <title>The Global Catalogue of Microorganisms (GCM) 10K type strain sequencing project: providing services to taxonomists for standard genome sequencing and annotation.</title>
        <authorList>
            <consortium name="The Broad Institute Genomics Platform"/>
            <consortium name="The Broad Institute Genome Sequencing Center for Infectious Disease"/>
            <person name="Wu L."/>
            <person name="Ma J."/>
        </authorList>
    </citation>
    <scope>NUCLEOTIDE SEQUENCE [LARGE SCALE GENOMIC DNA]</scope>
    <source>
        <strain evidence="12 13">JCM 15089</strain>
    </source>
</reference>
<evidence type="ECO:0000259" key="10">
    <source>
        <dbReference type="PROSITE" id="PS51192"/>
    </source>
</evidence>
<dbReference type="InterPro" id="IPR005118">
    <property type="entry name" value="TRCF_C"/>
</dbReference>
<dbReference type="PANTHER" id="PTHR47964">
    <property type="entry name" value="ATP-DEPENDENT DNA HELICASE HOMOLOG RECG, CHLOROPLASTIC"/>
    <property type="match status" value="1"/>
</dbReference>
<dbReference type="Gene3D" id="2.40.10.170">
    <property type="match status" value="1"/>
</dbReference>
<comment type="similarity">
    <text evidence="9">In the N-terminal section; belongs to the UvrB family.</text>
</comment>
<keyword evidence="6 9" id="KW-0067">ATP-binding</keyword>
<evidence type="ECO:0000256" key="8">
    <source>
        <dbReference type="ARBA" id="ARBA00023204"/>
    </source>
</evidence>
<dbReference type="InterPro" id="IPR003711">
    <property type="entry name" value="CarD-like/TRCF_RID"/>
</dbReference>
<evidence type="ECO:0000256" key="5">
    <source>
        <dbReference type="ARBA" id="ARBA00022806"/>
    </source>
</evidence>
<dbReference type="RefSeq" id="WP_166933079.1">
    <property type="nucleotide sequence ID" value="NZ_BAAADD010000003.1"/>
</dbReference>
<evidence type="ECO:0000256" key="2">
    <source>
        <dbReference type="ARBA" id="ARBA00022741"/>
    </source>
</evidence>
<evidence type="ECO:0000313" key="12">
    <source>
        <dbReference type="EMBL" id="GAA0566907.1"/>
    </source>
</evidence>
<dbReference type="EC" id="3.6.4.-" evidence="9"/>
<dbReference type="Proteomes" id="UP001499951">
    <property type="component" value="Unassembled WGS sequence"/>
</dbReference>
<dbReference type="Pfam" id="PF00271">
    <property type="entry name" value="Helicase_C"/>
    <property type="match status" value="1"/>
</dbReference>
<dbReference type="InterPro" id="IPR037235">
    <property type="entry name" value="TRCF-like_C_D7"/>
</dbReference>
<keyword evidence="7 9" id="KW-0238">DNA-binding</keyword>
<dbReference type="SMART" id="SM01058">
    <property type="entry name" value="CarD_TRCF"/>
    <property type="match status" value="1"/>
</dbReference>
<dbReference type="InterPro" id="IPR004576">
    <property type="entry name" value="Mfd"/>
</dbReference>
<dbReference type="SMART" id="SM00982">
    <property type="entry name" value="TRCF"/>
    <property type="match status" value="1"/>
</dbReference>
<dbReference type="PANTHER" id="PTHR47964:SF1">
    <property type="entry name" value="ATP-DEPENDENT DNA HELICASE HOMOLOG RECG, CHLOROPLASTIC"/>
    <property type="match status" value="1"/>
</dbReference>
<dbReference type="Pfam" id="PF00270">
    <property type="entry name" value="DEAD"/>
    <property type="match status" value="1"/>
</dbReference>
<comment type="subcellular location">
    <subcellularLocation>
        <location evidence="9">Cytoplasm</location>
    </subcellularLocation>
</comment>
<keyword evidence="3 9" id="KW-0227">DNA damage</keyword>
<dbReference type="EMBL" id="BAAADD010000003">
    <property type="protein sequence ID" value="GAA0566907.1"/>
    <property type="molecule type" value="Genomic_DNA"/>
</dbReference>
<comment type="function">
    <text evidence="9">Couples transcription and DNA repair by recognizing RNA polymerase (RNAP) stalled at DNA lesions. Mediates ATP-dependent release of RNAP and its truncated transcript from the DNA, and recruitment of nucleotide excision repair machinery to the damaged site.</text>
</comment>
<dbReference type="SUPFAM" id="SSF141259">
    <property type="entry name" value="CarD-like"/>
    <property type="match status" value="1"/>
</dbReference>
<dbReference type="InterPro" id="IPR047112">
    <property type="entry name" value="RecG/Mfd"/>
</dbReference>
<evidence type="ECO:0000256" key="1">
    <source>
        <dbReference type="ARBA" id="ARBA00022490"/>
    </source>
</evidence>
<dbReference type="InterPro" id="IPR011545">
    <property type="entry name" value="DEAD/DEAH_box_helicase_dom"/>
</dbReference>
<evidence type="ECO:0000256" key="6">
    <source>
        <dbReference type="ARBA" id="ARBA00022840"/>
    </source>
</evidence>
<keyword evidence="1 9" id="KW-0963">Cytoplasm</keyword>
<keyword evidence="5" id="KW-0347">Helicase</keyword>
<keyword evidence="8 9" id="KW-0234">DNA repair</keyword>
<evidence type="ECO:0000256" key="7">
    <source>
        <dbReference type="ARBA" id="ARBA00023125"/>
    </source>
</evidence>
<evidence type="ECO:0000256" key="3">
    <source>
        <dbReference type="ARBA" id="ARBA00022763"/>
    </source>
</evidence>
<evidence type="ECO:0000259" key="11">
    <source>
        <dbReference type="PROSITE" id="PS51194"/>
    </source>
</evidence>
<dbReference type="Pfam" id="PF02559">
    <property type="entry name" value="CarD_TRCF_RID"/>
    <property type="match status" value="1"/>
</dbReference>
<dbReference type="NCBIfam" id="TIGR00580">
    <property type="entry name" value="mfd"/>
    <property type="match status" value="1"/>
</dbReference>
<keyword evidence="4 9" id="KW-0378">Hydrolase</keyword>
<sequence>MERVNYIARTEGRITVSGAPEGFDAWLAGAAAGSLKGLVILVAQDGVKAASAADTIAFFTPKVPVLSFPAWDCLPYDRMSPSPDIESQRLATLAALARRDKDSGPAVVVTTVNAILQRVPAREIIRGASFSARIGDTVSHDDLSHYLAANGYSRASTVREPGDFAVRGGIVDLWPPGLEPLRLDFFGDRLDAIRTFDAETQLSSGEVQAIELLPASEVPLDEAGVRRFRTGYVAAFGPAVDDPLYESVSEARKSPGMEHWLPLFYEKLETLFDYTPRALVMLGHHTEEAKKARLELIADYYETRREFLKDEPAKKGALKAPPYKPLKPEALYLTADEWETVLKRHPVRDLTPFQAPESMKSVDAHGHLGRDFAPERAQTGVNVFKAAGEHIADLIAEKKRVIVAAWTEGSAERMGGVLSDHGVKAIRPVSDWHDAAKMAPGAVGLAVLGIEHGFAAPDFAVIAEQDILGDRMVSHKRARKAQNFLTEASGLTPGDLVTHIEHGVGRYVGLQTIDVTGAPHDCLELQYDGGKLFLPVENIELLTRYGAEDGVQLDKLGGVGWQQRKAKARQRVREIAGELIRIAAARELKTLPEIEKPQGVWDEFCARFPYQETEDQEKAIADAVEDLAKGRPMDRLVCGDVGFGKTEVALRTAFVAAMTGNQVAVVVPTTLLARQHYRTFAERFKGFPITVRQLSRFVDAKEVRETKEGLKKGDVNIVVGTHALLAKNIEFSNLGLVIVDEEQHFGVAHKERLKGLKADVHVLTLTATPIPRTLQLALSGVRDLSLITTPPIDRLAVRTFVTPFDPMVIREALLREHYRGGQSFYVAPRISDLREAEEFLKTNVPEVKAAVAHGQMSATTLEEVMGAFYDRKVHVLISTNIVESGLDIPTANTLVVHRADMFGLSQLYQLRGRIGRSKQRAYAYLTTPADHAITETAQRRLEVLQSLDQLGAGFTVASHDMDIRGAGNLLGEEQSGHVKEVGIELYQEMLEEAVSQLRAGGDATDATVDDQWSPSINIGASVLIPETYVPDLNVRMALYRRLAGIENRADMDRFAAEMIDRFGPLPEEVNHLFEIAAIKALCRKAGVEKIDAGPKGGIIGFRNNTFANPIGLVRLINDHAGTVKVRPDQKIVISRNWDDADTRLKGVKGVLTALAKLAEAA</sequence>
<dbReference type="Gene3D" id="3.40.50.11180">
    <property type="match status" value="1"/>
</dbReference>
<dbReference type="PROSITE" id="PS51192">
    <property type="entry name" value="HELICASE_ATP_BIND_1"/>
    <property type="match status" value="1"/>
</dbReference>
<name>A0ABN1EJA7_9PROT</name>
<dbReference type="CDD" id="cd17991">
    <property type="entry name" value="DEXHc_TRCF"/>
    <property type="match status" value="1"/>
</dbReference>
<dbReference type="HAMAP" id="MF_00969">
    <property type="entry name" value="TRCF"/>
    <property type="match status" value="1"/>
</dbReference>
<dbReference type="Gene3D" id="3.40.50.11140">
    <property type="match status" value="1"/>
</dbReference>
<accession>A0ABN1EJA7</accession>
<dbReference type="InterPro" id="IPR048635">
    <property type="entry name" value="MFD_D3"/>
</dbReference>
<dbReference type="InterPro" id="IPR014001">
    <property type="entry name" value="Helicase_ATP-bd"/>
</dbReference>
<dbReference type="InterPro" id="IPR036101">
    <property type="entry name" value="CarD-like/TRCF_RID_sf"/>
</dbReference>
<keyword evidence="13" id="KW-1185">Reference proteome</keyword>
<dbReference type="SUPFAM" id="SSF52540">
    <property type="entry name" value="P-loop containing nucleoside triphosphate hydrolases"/>
    <property type="match status" value="4"/>
</dbReference>
<dbReference type="PROSITE" id="PS51194">
    <property type="entry name" value="HELICASE_CTER"/>
    <property type="match status" value="1"/>
</dbReference>
<dbReference type="InterPro" id="IPR041471">
    <property type="entry name" value="UvrB_inter"/>
</dbReference>
<dbReference type="SMART" id="SM00490">
    <property type="entry name" value="HELICc"/>
    <property type="match status" value="1"/>
</dbReference>
<proteinExistence type="inferred from homology"/>
<dbReference type="InterPro" id="IPR001650">
    <property type="entry name" value="Helicase_C-like"/>
</dbReference>
<gene>
    <name evidence="9 12" type="primary">mfd</name>
    <name evidence="12" type="ORF">GCM10008942_14260</name>
</gene>
<feature type="domain" description="Helicase C-terminal" evidence="11">
    <location>
        <begin position="808"/>
        <end position="962"/>
    </location>
</feature>
<dbReference type="Gene3D" id="3.90.1150.50">
    <property type="entry name" value="Transcription-repair-coupling factor, D7 domain"/>
    <property type="match status" value="1"/>
</dbReference>
<evidence type="ECO:0000313" key="13">
    <source>
        <dbReference type="Proteomes" id="UP001499951"/>
    </source>
</evidence>
<evidence type="ECO:0000256" key="4">
    <source>
        <dbReference type="ARBA" id="ARBA00022801"/>
    </source>
</evidence>
<dbReference type="InterPro" id="IPR027417">
    <property type="entry name" value="P-loop_NTPase"/>
</dbReference>
<dbReference type="Pfam" id="PF03461">
    <property type="entry name" value="TRCF"/>
    <property type="match status" value="1"/>
</dbReference>